<accession>A0ACD5IH35</accession>
<name>A0ACD5IH35_9PROT</name>
<proteinExistence type="predicted"/>
<evidence type="ECO:0000313" key="2">
    <source>
        <dbReference type="Proteomes" id="UP001196097"/>
    </source>
</evidence>
<reference evidence="1 2" key="1">
    <citation type="journal article" date="2021" name="ISME J.">
        <title>Genomic evolution of the class Acidithiobacillia: deep-branching Proteobacteria living in extreme acidic conditions.</title>
        <authorList>
            <person name="Moya-Beltran A."/>
            <person name="Beard S."/>
            <person name="Rojas-Villalobos C."/>
            <person name="Issotta F."/>
            <person name="Gallardo Y."/>
            <person name="Ulloa R."/>
            <person name="Giaveno A."/>
            <person name="Degli Esposti M."/>
            <person name="Johnson D.B."/>
            <person name="Quatrini R."/>
        </authorList>
    </citation>
    <scope>NUCLEOTIDE SEQUENCE [LARGE SCALE GENOMIC DNA]</scope>
    <source>
        <strain evidence="1 2">CF3</strain>
    </source>
</reference>
<gene>
    <name evidence="1" type="ORF">HF292_014655</name>
</gene>
<sequence>MFISQAAASVSSFSDVDIEEAARKNKATPFLSMLFLISTMLFVVWKPRPSRSQEMSTPIRNVDEGHGFSWRQGIQGTIELKLQLKHIARFERKPPAVWG</sequence>
<organism evidence="1 2">
    <name type="scientific">Acidithiobacillus ferruginosus</name>
    <dbReference type="NCBI Taxonomy" id="3063951"/>
    <lineage>
        <taxon>Bacteria</taxon>
        <taxon>Pseudomonadati</taxon>
        <taxon>Pseudomonadota</taxon>
        <taxon>Acidithiobacillia</taxon>
        <taxon>Acidithiobacillales</taxon>
        <taxon>Acidithiobacillaceae</taxon>
        <taxon>Acidithiobacillus</taxon>
    </lineage>
</organism>
<keyword evidence="2" id="KW-1185">Reference proteome</keyword>
<evidence type="ECO:0000313" key="1">
    <source>
        <dbReference type="EMBL" id="XRP73007.1"/>
    </source>
</evidence>
<dbReference type="Proteomes" id="UP001196097">
    <property type="component" value="Chromosome"/>
</dbReference>
<protein>
    <submittedName>
        <fullName evidence="1">Uncharacterized protein</fullName>
    </submittedName>
</protein>
<dbReference type="EMBL" id="CP130946">
    <property type="protein sequence ID" value="XRP73007.1"/>
    <property type="molecule type" value="Genomic_DNA"/>
</dbReference>